<dbReference type="AlphaFoldDB" id="A0AAD0P5G2"/>
<sequence length="899" mass="96133">MYSSFQEGESVKKLWISILVGLLVLPMMFQSSVKAATAPISIFIDGVRLSTDQAPVMVNGRTMVPLRAIFEAFNATIKWNQKTQTVTATKDDTTIMLKIGSKTATINNKAVTLDVPGQNLKGRTMVPTRFVSESLGHDVGWNPSTKVVTITTSGGKTGTVNPASNVQLKDVSDNGDGRDLQVSFTQSSNEALVDHYRVMIVKAWSAFNISSAQKVTSANYSTVLATGTNPTIRMTANSRDVDGDLIKGNQTYVAYVFAVGKGNNTSALSYSSATISLNTNTVVVAPSNVQVSDVSDYSDGRDLAVSFNKVSDESKVSSYRIFVVKATNYSSFNLAAANAVSSSNYTQVNKTGSNITQILSSGARDVEGALIKTGVGYRVFVMGVDSGSNTANNLLSAASTAITLSSVNVSNLSVSDVSDFGDGRDLKVSFNHATDETYISQYRILVVPTAYSNNFSLSEANNVSSSYYTTVSTTGSSTSQVLASSARDVRGNLIKNGTPYRVYVLTIGSGKNLGTNILSTESTLITLAVDYNVSAVYNLDVSDVNDYDDGRDLRVSFDHATNETYISQYRILVVPTSYYNSFSLSDANNVYSSNYTAVSTTGSSTNQVLTSSSRDVRGNLIKSGINYRVYVLTVGSGNYSGSNVLSSGSPLITLNVDYKLAPISSLDVRDVNDYEDGRDLKISFNHATDETYISQYRILIVPISYYSSFSLTQANAVSSSNYTAVGTSGNNTSQVLDSSARDVNGNLIKSGISYRVYVLTIGSGKYSGTNVLSSESNAITLSTKLPVTSVTNVTYSVDEGKILVSFNRSSNESNISEYRILVVPSKQGFGSAEAIEVKSSYYTSITPNGTNPTIVASRRDVNGALIVKGVKYKVYVLAVANNNGVQSGGLSDSTEEIEI</sequence>
<dbReference type="Gene3D" id="3.30.457.10">
    <property type="entry name" value="Copper amine oxidase-like, N-terminal domain"/>
    <property type="match status" value="1"/>
</dbReference>
<gene>
    <name evidence="2" type="ORF">CD191_25655</name>
</gene>
<name>A0AAD0P5G2_9BACL</name>
<evidence type="ECO:0000313" key="3">
    <source>
        <dbReference type="Proteomes" id="UP000249163"/>
    </source>
</evidence>
<dbReference type="InterPro" id="IPR036582">
    <property type="entry name" value="Mao_N_sf"/>
</dbReference>
<evidence type="ECO:0000313" key="2">
    <source>
        <dbReference type="EMBL" id="AWV35746.1"/>
    </source>
</evidence>
<feature type="domain" description="Copper amine oxidase-like N-terminal" evidence="1">
    <location>
        <begin position="44"/>
        <end position="150"/>
    </location>
</feature>
<dbReference type="EMBL" id="CP021965">
    <property type="protein sequence ID" value="AWV35746.1"/>
    <property type="molecule type" value="Genomic_DNA"/>
</dbReference>
<dbReference type="InterPro" id="IPR012854">
    <property type="entry name" value="Cu_amine_oxidase-like_N"/>
</dbReference>
<organism evidence="2 3">
    <name type="scientific">Paenibacillus odorifer</name>
    <dbReference type="NCBI Taxonomy" id="189426"/>
    <lineage>
        <taxon>Bacteria</taxon>
        <taxon>Bacillati</taxon>
        <taxon>Bacillota</taxon>
        <taxon>Bacilli</taxon>
        <taxon>Bacillales</taxon>
        <taxon>Paenibacillaceae</taxon>
        <taxon>Paenibacillus</taxon>
    </lineage>
</organism>
<proteinExistence type="predicted"/>
<evidence type="ECO:0000259" key="1">
    <source>
        <dbReference type="Pfam" id="PF07833"/>
    </source>
</evidence>
<dbReference type="Proteomes" id="UP000249163">
    <property type="component" value="Chromosome"/>
</dbReference>
<dbReference type="Pfam" id="PF07833">
    <property type="entry name" value="Cu_amine_oxidN1"/>
    <property type="match status" value="1"/>
</dbReference>
<protein>
    <submittedName>
        <fullName evidence="2">Copper amine oxidase</fullName>
    </submittedName>
</protein>
<dbReference type="SUPFAM" id="SSF55383">
    <property type="entry name" value="Copper amine oxidase, domain N"/>
    <property type="match status" value="1"/>
</dbReference>
<accession>A0AAD0P5G2</accession>
<reference evidence="2 3" key="1">
    <citation type="submission" date="2017-06" db="EMBL/GenBank/DDBJ databases">
        <title>Complete genome sequence of Paenibacillus odorifer CBA7130.</title>
        <authorList>
            <person name="Nam Y.-D."/>
            <person name="Kang J."/>
            <person name="Chung W.-H."/>
        </authorList>
    </citation>
    <scope>NUCLEOTIDE SEQUENCE [LARGE SCALE GENOMIC DNA]</scope>
    <source>
        <strain evidence="2 3">CBA7130</strain>
    </source>
</reference>